<comment type="caution">
    <text evidence="2">The sequence shown here is derived from an EMBL/GenBank/DDBJ whole genome shotgun (WGS) entry which is preliminary data.</text>
</comment>
<feature type="transmembrane region" description="Helical" evidence="1">
    <location>
        <begin position="56"/>
        <end position="76"/>
    </location>
</feature>
<keyword evidence="1" id="KW-0472">Membrane</keyword>
<keyword evidence="3" id="KW-1185">Reference proteome</keyword>
<dbReference type="Proteomes" id="UP000230161">
    <property type="component" value="Unassembled WGS sequence"/>
</dbReference>
<proteinExistence type="predicted"/>
<gene>
    <name evidence="2" type="ORF">CLV54_2458</name>
</gene>
<reference evidence="2 3" key="1">
    <citation type="submission" date="2017-11" db="EMBL/GenBank/DDBJ databases">
        <title>Genomic Encyclopedia of Archaeal and Bacterial Type Strains, Phase II (KMG-II): From Individual Species to Whole Genera.</title>
        <authorList>
            <person name="Goeker M."/>
        </authorList>
    </citation>
    <scope>NUCLEOTIDE SEQUENCE [LARGE SCALE GENOMIC DNA]</scope>
    <source>
        <strain evidence="2 3">DSM 25625</strain>
    </source>
</reference>
<feature type="transmembrane region" description="Helical" evidence="1">
    <location>
        <begin position="88"/>
        <end position="110"/>
    </location>
</feature>
<dbReference type="AlphaFoldDB" id="A0A2M9BU96"/>
<evidence type="ECO:0000313" key="3">
    <source>
        <dbReference type="Proteomes" id="UP000230161"/>
    </source>
</evidence>
<dbReference type="OrthoDB" id="25997at2"/>
<accession>A0A2M9BU96</accession>
<organism evidence="2 3">
    <name type="scientific">Compostimonas suwonensis</name>
    <dbReference type="NCBI Taxonomy" id="1048394"/>
    <lineage>
        <taxon>Bacteria</taxon>
        <taxon>Bacillati</taxon>
        <taxon>Actinomycetota</taxon>
        <taxon>Actinomycetes</taxon>
        <taxon>Micrococcales</taxon>
        <taxon>Microbacteriaceae</taxon>
        <taxon>Compostimonas</taxon>
    </lineage>
</organism>
<keyword evidence="1" id="KW-1133">Transmembrane helix</keyword>
<name>A0A2M9BU96_9MICO</name>
<evidence type="ECO:0000256" key="1">
    <source>
        <dbReference type="SAM" id="Phobius"/>
    </source>
</evidence>
<protein>
    <recommendedName>
        <fullName evidence="4">Integral membrane protein</fullName>
    </recommendedName>
</protein>
<dbReference type="RefSeq" id="WP_100345244.1">
    <property type="nucleotide sequence ID" value="NZ_PGFB01000004.1"/>
</dbReference>
<sequence length="163" mass="17342">MTEQTTNTAATRPGRTPSRIGGVGRVLVVVYAILALAATGRSFYQIATKFGEAPVAYLLSALAAVVYIVATVALVSRGRVWYRVAVTAIAFELLGVLVVGTLSIVDAALFPHDTVWSVYGRGYLFIPLALPVLGLWWLWSHRPSRTETAADAARTAAHDGSAA</sequence>
<feature type="transmembrane region" description="Helical" evidence="1">
    <location>
        <begin position="22"/>
        <end position="44"/>
    </location>
</feature>
<dbReference type="EMBL" id="PGFB01000004">
    <property type="protein sequence ID" value="PJJ61513.1"/>
    <property type="molecule type" value="Genomic_DNA"/>
</dbReference>
<keyword evidence="1" id="KW-0812">Transmembrane</keyword>
<evidence type="ECO:0000313" key="2">
    <source>
        <dbReference type="EMBL" id="PJJ61513.1"/>
    </source>
</evidence>
<feature type="transmembrane region" description="Helical" evidence="1">
    <location>
        <begin position="122"/>
        <end position="139"/>
    </location>
</feature>
<evidence type="ECO:0008006" key="4">
    <source>
        <dbReference type="Google" id="ProtNLM"/>
    </source>
</evidence>